<keyword evidence="3" id="KW-1185">Reference proteome</keyword>
<name>A0ABN9UKH6_9DINO</name>
<organism evidence="2 3">
    <name type="scientific">Prorocentrum cordatum</name>
    <dbReference type="NCBI Taxonomy" id="2364126"/>
    <lineage>
        <taxon>Eukaryota</taxon>
        <taxon>Sar</taxon>
        <taxon>Alveolata</taxon>
        <taxon>Dinophyceae</taxon>
        <taxon>Prorocentrales</taxon>
        <taxon>Prorocentraceae</taxon>
        <taxon>Prorocentrum</taxon>
    </lineage>
</organism>
<proteinExistence type="predicted"/>
<evidence type="ECO:0000313" key="3">
    <source>
        <dbReference type="Proteomes" id="UP001189429"/>
    </source>
</evidence>
<evidence type="ECO:0000256" key="1">
    <source>
        <dbReference type="SAM" id="MobiDB-lite"/>
    </source>
</evidence>
<reference evidence="2" key="1">
    <citation type="submission" date="2023-10" db="EMBL/GenBank/DDBJ databases">
        <authorList>
            <person name="Chen Y."/>
            <person name="Shah S."/>
            <person name="Dougan E. K."/>
            <person name="Thang M."/>
            <person name="Chan C."/>
        </authorList>
    </citation>
    <scope>NUCLEOTIDE SEQUENCE [LARGE SCALE GENOMIC DNA]</scope>
</reference>
<evidence type="ECO:0000313" key="2">
    <source>
        <dbReference type="EMBL" id="CAK0859555.1"/>
    </source>
</evidence>
<protein>
    <submittedName>
        <fullName evidence="2">Uncharacterized protein</fullName>
    </submittedName>
</protein>
<comment type="caution">
    <text evidence="2">The sequence shown here is derived from an EMBL/GenBank/DDBJ whole genome shotgun (WGS) entry which is preliminary data.</text>
</comment>
<gene>
    <name evidence="2" type="ORF">PCOR1329_LOCUS48886</name>
</gene>
<accession>A0ABN9UKH6</accession>
<dbReference type="EMBL" id="CAUYUJ010015914">
    <property type="protein sequence ID" value="CAK0859555.1"/>
    <property type="molecule type" value="Genomic_DNA"/>
</dbReference>
<feature type="compositionally biased region" description="Low complexity" evidence="1">
    <location>
        <begin position="112"/>
        <end position="126"/>
    </location>
</feature>
<feature type="non-terminal residue" evidence="2">
    <location>
        <position position="153"/>
    </location>
</feature>
<feature type="region of interest" description="Disordered" evidence="1">
    <location>
        <begin position="105"/>
        <end position="126"/>
    </location>
</feature>
<dbReference type="Proteomes" id="UP001189429">
    <property type="component" value="Unassembled WGS sequence"/>
</dbReference>
<sequence>MRRSIRRECTARGAAKGQHPGGNLGTANQTDRLQIAGAEEGSDDGEEQPLVAGGPGAWAEPPVATYVEERSLCAFGFWPGLRRCGAALAILALGFACGLVVNPDSSGEGGRAASPASSPVTSPGAALAAPAARSPAAFAPAPAPPALALAAPA</sequence>
<feature type="compositionally biased region" description="Basic and acidic residues" evidence="1">
    <location>
        <begin position="1"/>
        <end position="10"/>
    </location>
</feature>
<feature type="region of interest" description="Disordered" evidence="1">
    <location>
        <begin position="1"/>
        <end position="59"/>
    </location>
</feature>